<feature type="transmembrane region" description="Helical" evidence="7">
    <location>
        <begin position="376"/>
        <end position="400"/>
    </location>
</feature>
<dbReference type="AlphaFoldDB" id="A0A1M4V7N5"/>
<feature type="transmembrane region" description="Helical" evidence="7">
    <location>
        <begin position="293"/>
        <end position="316"/>
    </location>
</feature>
<dbReference type="PANTHER" id="PTHR30572">
    <property type="entry name" value="MEMBRANE COMPONENT OF TRANSPORTER-RELATED"/>
    <property type="match status" value="1"/>
</dbReference>
<evidence type="ECO:0000256" key="3">
    <source>
        <dbReference type="ARBA" id="ARBA00022692"/>
    </source>
</evidence>
<feature type="transmembrane region" description="Helical" evidence="7">
    <location>
        <begin position="337"/>
        <end position="364"/>
    </location>
</feature>
<dbReference type="EMBL" id="FQUO01000002">
    <property type="protein sequence ID" value="SHE65001.1"/>
    <property type="molecule type" value="Genomic_DNA"/>
</dbReference>
<dbReference type="GO" id="GO:0022857">
    <property type="term" value="F:transmembrane transporter activity"/>
    <property type="evidence" value="ECO:0007669"/>
    <property type="project" value="TreeGrafter"/>
</dbReference>
<evidence type="ECO:0000256" key="2">
    <source>
        <dbReference type="ARBA" id="ARBA00022475"/>
    </source>
</evidence>
<dbReference type="RefSeq" id="WP_073039805.1">
    <property type="nucleotide sequence ID" value="NZ_FQUO01000002.1"/>
</dbReference>
<feature type="transmembrane region" description="Helical" evidence="7">
    <location>
        <begin position="26"/>
        <end position="47"/>
    </location>
</feature>
<evidence type="ECO:0000313" key="10">
    <source>
        <dbReference type="EMBL" id="SHE65001.1"/>
    </source>
</evidence>
<evidence type="ECO:0000313" key="11">
    <source>
        <dbReference type="Proteomes" id="UP000184368"/>
    </source>
</evidence>
<comment type="subcellular location">
    <subcellularLocation>
        <location evidence="1">Cell membrane</location>
        <topology evidence="1">Multi-pass membrane protein</topology>
    </subcellularLocation>
</comment>
<evidence type="ECO:0000259" key="8">
    <source>
        <dbReference type="Pfam" id="PF02687"/>
    </source>
</evidence>
<dbReference type="PANTHER" id="PTHR30572:SF4">
    <property type="entry name" value="ABC TRANSPORTER PERMEASE YTRF"/>
    <property type="match status" value="1"/>
</dbReference>
<comment type="similarity">
    <text evidence="6">Belongs to the ABC-4 integral membrane protein family.</text>
</comment>
<dbReference type="InterPro" id="IPR050250">
    <property type="entry name" value="Macrolide_Exporter_MacB"/>
</dbReference>
<feature type="domain" description="MacB-like periplasmic core" evidence="9">
    <location>
        <begin position="27"/>
        <end position="255"/>
    </location>
</feature>
<sequence length="416" mass="45260">MRQNLEIIVNSFKMAFQELWKNKLRAFLSLFGVTIGIFCIIGVLATVNSLEYNIQNEIKSLGTNTIYIDKWDYSAGGGPDYPWWKYVNRPVPKYREIEMIRERTPSASAVAFVNNTSGQVEFGSNVLNGAVIYGITEDFPAIQPVEIAYGRMLTPSEFEQGAGVAVIGNEIAEQLVGDAERAVGKIITVRGRTNQVIGVIKKQGGQMLGGWQLDKSVIFSYQYGRTIMNELTADPLILVKGKETTSTALLKDELTIALRGIRKLTPTQELNFALNDINEFSEAMSGIFASVNIGGWAIAALSLIVGMFGVANIMFVTVKERTSQIGLKKAIGAKPRVILTEFLMESAALCLIGGFLGILLVYLLTIVISSALNFPIFISTSNMILAISICIIVGVLAGIIPASQAAKMDPVVAIRS</sequence>
<feature type="domain" description="ABC3 transporter permease C-terminal" evidence="8">
    <location>
        <begin position="297"/>
        <end position="410"/>
    </location>
</feature>
<protein>
    <submittedName>
        <fullName evidence="10">Putative ABC transport system permease protein</fullName>
    </submittedName>
</protein>
<dbReference type="Pfam" id="PF02687">
    <property type="entry name" value="FtsX"/>
    <property type="match status" value="1"/>
</dbReference>
<dbReference type="Proteomes" id="UP000184368">
    <property type="component" value="Unassembled WGS sequence"/>
</dbReference>
<evidence type="ECO:0000256" key="1">
    <source>
        <dbReference type="ARBA" id="ARBA00004651"/>
    </source>
</evidence>
<accession>A0A1M4V7N5</accession>
<dbReference type="GO" id="GO:0005886">
    <property type="term" value="C:plasma membrane"/>
    <property type="evidence" value="ECO:0007669"/>
    <property type="project" value="UniProtKB-SubCell"/>
</dbReference>
<evidence type="ECO:0000256" key="5">
    <source>
        <dbReference type="ARBA" id="ARBA00023136"/>
    </source>
</evidence>
<reference evidence="10 11" key="1">
    <citation type="submission" date="2016-11" db="EMBL/GenBank/DDBJ databases">
        <authorList>
            <person name="Jaros S."/>
            <person name="Januszkiewicz K."/>
            <person name="Wedrychowicz H."/>
        </authorList>
    </citation>
    <scope>NUCLEOTIDE SEQUENCE [LARGE SCALE GENOMIC DNA]</scope>
    <source>
        <strain evidence="10 11">DSM 26897</strain>
    </source>
</reference>
<keyword evidence="11" id="KW-1185">Reference proteome</keyword>
<proteinExistence type="inferred from homology"/>
<evidence type="ECO:0000259" key="9">
    <source>
        <dbReference type="Pfam" id="PF12704"/>
    </source>
</evidence>
<dbReference type="InterPro" id="IPR025857">
    <property type="entry name" value="MacB_PCD"/>
</dbReference>
<organism evidence="10 11">
    <name type="scientific">Cnuella takakiae</name>
    <dbReference type="NCBI Taxonomy" id="1302690"/>
    <lineage>
        <taxon>Bacteria</taxon>
        <taxon>Pseudomonadati</taxon>
        <taxon>Bacteroidota</taxon>
        <taxon>Chitinophagia</taxon>
        <taxon>Chitinophagales</taxon>
        <taxon>Chitinophagaceae</taxon>
        <taxon>Cnuella</taxon>
    </lineage>
</organism>
<gene>
    <name evidence="10" type="ORF">SAMN05444008_102166</name>
</gene>
<keyword evidence="4 7" id="KW-1133">Transmembrane helix</keyword>
<dbReference type="InterPro" id="IPR003838">
    <property type="entry name" value="ABC3_permease_C"/>
</dbReference>
<evidence type="ECO:0000256" key="4">
    <source>
        <dbReference type="ARBA" id="ARBA00022989"/>
    </source>
</evidence>
<keyword evidence="3 7" id="KW-0812">Transmembrane</keyword>
<evidence type="ECO:0000256" key="7">
    <source>
        <dbReference type="SAM" id="Phobius"/>
    </source>
</evidence>
<keyword evidence="5 7" id="KW-0472">Membrane</keyword>
<dbReference type="STRING" id="1302690.BUE76_12880"/>
<dbReference type="Pfam" id="PF12704">
    <property type="entry name" value="MacB_PCD"/>
    <property type="match status" value="1"/>
</dbReference>
<evidence type="ECO:0000256" key="6">
    <source>
        <dbReference type="ARBA" id="ARBA00038076"/>
    </source>
</evidence>
<keyword evidence="2" id="KW-1003">Cell membrane</keyword>
<name>A0A1M4V7N5_9BACT</name>